<dbReference type="Gene3D" id="2.120.10.30">
    <property type="entry name" value="TolB, C-terminal domain"/>
    <property type="match status" value="1"/>
</dbReference>
<evidence type="ECO:0000313" key="6">
    <source>
        <dbReference type="EMBL" id="JAT22425.1"/>
    </source>
</evidence>
<organism evidence="7">
    <name type="scientific">Graphocephala atropunctata</name>
    <dbReference type="NCBI Taxonomy" id="36148"/>
    <lineage>
        <taxon>Eukaryota</taxon>
        <taxon>Metazoa</taxon>
        <taxon>Ecdysozoa</taxon>
        <taxon>Arthropoda</taxon>
        <taxon>Hexapoda</taxon>
        <taxon>Insecta</taxon>
        <taxon>Pterygota</taxon>
        <taxon>Neoptera</taxon>
        <taxon>Paraneoptera</taxon>
        <taxon>Hemiptera</taxon>
        <taxon>Auchenorrhyncha</taxon>
        <taxon>Membracoidea</taxon>
        <taxon>Cicadellidae</taxon>
        <taxon>Cicadellinae</taxon>
        <taxon>Cicadellini</taxon>
        <taxon>Graphocephala</taxon>
    </lineage>
</organism>
<sequence>CKCAGGLICQLSLVSHSFKSEMGILTTLLSLLSKISLFLLLLAVVPGLPPYVEFEAFSVTPPVPLQGLLALNSRLNGAERLLEGQIHGPEDLKVHNGQLYTSLHGGHVVRIVNDRVESVVKFGQDCEGFHEEDKCGRPLGLAFDKNGKLYVADAYYGVFKVDPSTGKSVKLVSMNDTIDGKKPRIPNGVTVASDDSVYWTDSSTSHSLHDGLFTALANGNGRLLKYSPSTKSNTVLLDKINFPNGVALSADESFLVVSETLFHRLIKYHLRGPKVGQSEVFLDGLPGMPDNIHPDGQGGFVVSLVVTRDSDSSSPITSLGPYPLVRKLVARGMYLTQAVLKLLRDFYPVDLLKRSVHIVGHFESLPAPSVPRATVLFLTGEGKVSRSLYATDGLTGVSDCVRFGDYYYLGSPFNHFLARVKAD</sequence>
<dbReference type="GO" id="GO:0012505">
    <property type="term" value="C:endomembrane system"/>
    <property type="evidence" value="ECO:0007669"/>
    <property type="project" value="TreeGrafter"/>
</dbReference>
<keyword evidence="4" id="KW-0472">Membrane</keyword>
<proteinExistence type="inferred from homology"/>
<dbReference type="PANTHER" id="PTHR10426:SF88">
    <property type="entry name" value="ADIPOCYTE PLASMA MEMBRANE-ASSOCIATED PROTEIN HEMOMUCIN-RELATED"/>
    <property type="match status" value="1"/>
</dbReference>
<dbReference type="Pfam" id="PF20067">
    <property type="entry name" value="SSL_N"/>
    <property type="match status" value="1"/>
</dbReference>
<dbReference type="InterPro" id="IPR018119">
    <property type="entry name" value="Strictosidine_synth_cons-reg"/>
</dbReference>
<dbReference type="PANTHER" id="PTHR10426">
    <property type="entry name" value="STRICTOSIDINE SYNTHASE-RELATED"/>
    <property type="match status" value="1"/>
</dbReference>
<gene>
    <name evidence="6" type="ORF">g.15850</name>
    <name evidence="7" type="ORF">g.15851</name>
</gene>
<dbReference type="SUPFAM" id="SSF63829">
    <property type="entry name" value="Calcium-dependent phosphotriesterase"/>
    <property type="match status" value="1"/>
</dbReference>
<feature type="transmembrane region" description="Helical" evidence="4">
    <location>
        <begin position="22"/>
        <end position="45"/>
    </location>
</feature>
<accession>A0A1B6LH53</accession>
<evidence type="ECO:0000256" key="1">
    <source>
        <dbReference type="ARBA" id="ARBA00009191"/>
    </source>
</evidence>
<dbReference type="AlphaFoldDB" id="A0A1B6LH53"/>
<evidence type="ECO:0000256" key="4">
    <source>
        <dbReference type="SAM" id="Phobius"/>
    </source>
</evidence>
<keyword evidence="4" id="KW-1133">Transmembrane helix</keyword>
<dbReference type="EMBL" id="GEBQ01016941">
    <property type="protein sequence ID" value="JAT23036.1"/>
    <property type="molecule type" value="Transcribed_RNA"/>
</dbReference>
<evidence type="ECO:0000259" key="5">
    <source>
        <dbReference type="Pfam" id="PF03088"/>
    </source>
</evidence>
<feature type="non-terminal residue" evidence="7">
    <location>
        <position position="1"/>
    </location>
</feature>
<dbReference type="EMBL" id="GEBQ01017552">
    <property type="protein sequence ID" value="JAT22425.1"/>
    <property type="molecule type" value="Transcribed_RNA"/>
</dbReference>
<feature type="domain" description="Strictosidine synthase conserved region" evidence="5">
    <location>
        <begin position="187"/>
        <end position="272"/>
    </location>
</feature>
<evidence type="ECO:0000256" key="3">
    <source>
        <dbReference type="ARBA" id="ARBA00023180"/>
    </source>
</evidence>
<name>A0A1B6LH53_9HEMI</name>
<keyword evidence="2" id="KW-0597">Phosphoprotein</keyword>
<dbReference type="GO" id="GO:0016787">
    <property type="term" value="F:hydrolase activity"/>
    <property type="evidence" value="ECO:0007669"/>
    <property type="project" value="TreeGrafter"/>
</dbReference>
<reference evidence="7" key="1">
    <citation type="submission" date="2015-11" db="EMBL/GenBank/DDBJ databases">
        <title>De novo transcriptome assembly of four potential Pierce s Disease insect vectors from Arizona vineyards.</title>
        <authorList>
            <person name="Tassone E.E."/>
        </authorList>
    </citation>
    <scope>NUCLEOTIDE SEQUENCE</scope>
</reference>
<keyword evidence="3" id="KW-0325">Glycoprotein</keyword>
<keyword evidence="4" id="KW-0812">Transmembrane</keyword>
<comment type="similarity">
    <text evidence="1">Belongs to the strictosidine synthase family.</text>
</comment>
<protein>
    <recommendedName>
        <fullName evidence="5">Strictosidine synthase conserved region domain-containing protein</fullName>
    </recommendedName>
</protein>
<dbReference type="Pfam" id="PF03088">
    <property type="entry name" value="Str_synth"/>
    <property type="match status" value="1"/>
</dbReference>
<evidence type="ECO:0000313" key="7">
    <source>
        <dbReference type="EMBL" id="JAT23036.1"/>
    </source>
</evidence>
<dbReference type="InterPro" id="IPR011042">
    <property type="entry name" value="6-blade_b-propeller_TolB-like"/>
</dbReference>
<evidence type="ECO:0000256" key="2">
    <source>
        <dbReference type="ARBA" id="ARBA00022553"/>
    </source>
</evidence>